<organism evidence="4 5">
    <name type="scientific">Dyadobacter helix</name>
    <dbReference type="NCBI Taxonomy" id="2822344"/>
    <lineage>
        <taxon>Bacteria</taxon>
        <taxon>Pseudomonadati</taxon>
        <taxon>Bacteroidota</taxon>
        <taxon>Cytophagia</taxon>
        <taxon>Cytophagales</taxon>
        <taxon>Spirosomataceae</taxon>
        <taxon>Dyadobacter</taxon>
    </lineage>
</organism>
<dbReference type="InterPro" id="IPR032508">
    <property type="entry name" value="FecR_C"/>
</dbReference>
<name>A0A916N3V2_9BACT</name>
<protein>
    <recommendedName>
        <fullName evidence="6">FecR family protein</fullName>
    </recommendedName>
</protein>
<dbReference type="Gene3D" id="3.55.50.30">
    <property type="match status" value="1"/>
</dbReference>
<dbReference type="Pfam" id="PF04773">
    <property type="entry name" value="FecR"/>
    <property type="match status" value="1"/>
</dbReference>
<dbReference type="RefSeq" id="WP_215236872.1">
    <property type="nucleotide sequence ID" value="NZ_CAJRAF010000001.1"/>
</dbReference>
<dbReference type="InterPro" id="IPR006860">
    <property type="entry name" value="FecR"/>
</dbReference>
<dbReference type="Gene3D" id="2.60.120.1440">
    <property type="match status" value="1"/>
</dbReference>
<dbReference type="Pfam" id="PF16344">
    <property type="entry name" value="FecR_C"/>
    <property type="match status" value="1"/>
</dbReference>
<dbReference type="PANTHER" id="PTHR30273">
    <property type="entry name" value="PERIPLASMIC SIGNAL SENSOR AND SIGMA FACTOR ACTIVATOR FECR-RELATED"/>
    <property type="match status" value="1"/>
</dbReference>
<feature type="transmembrane region" description="Helical" evidence="1">
    <location>
        <begin position="95"/>
        <end position="114"/>
    </location>
</feature>
<keyword evidence="1" id="KW-0472">Membrane</keyword>
<keyword evidence="1" id="KW-0812">Transmembrane</keyword>
<feature type="domain" description="Protein FecR C-terminal" evidence="3">
    <location>
        <begin position="285"/>
        <end position="352"/>
    </location>
</feature>
<reference evidence="4" key="1">
    <citation type="submission" date="2021-04" db="EMBL/GenBank/DDBJ databases">
        <authorList>
            <person name="Rodrigo-Torres L."/>
            <person name="Arahal R. D."/>
            <person name="Lucena T."/>
        </authorList>
    </citation>
    <scope>NUCLEOTIDE SEQUENCE</scope>
    <source>
        <strain evidence="4">CECT 9275</strain>
    </source>
</reference>
<evidence type="ECO:0008006" key="6">
    <source>
        <dbReference type="Google" id="ProtNLM"/>
    </source>
</evidence>
<sequence length="357" mass="40499">MNYYQFRAEDFAADDYFKQWVCSPDAESEAFWQEFLKDYPEKYYQLNEGKILVQALHHINKIKADEPQVARVWSRIEDTVALKNKSGFRGWVKRYYVWQVAASVLLVLGAAGLWHTRQANTQQIAGTKPASGQWEEAANDTDQPMGVLLADGSKVLLEKNSRLRYTREFDGGQREVYLHGAAFFEVRKNPEKPFLVYANGLITKVLGTSFRVQAHDGDPNVTVAVSTGRVSVYSGNTARAQDPEVHGIILTPNQKAIFQRDIRTLSKTLVEKPTILVEKNHLPSFSFEDVPAADVFQTLEKVYGIDVVFDEELMKNCTLTVNLSKEDLFQKLEVICKVLEVSYKLIDAQVIIYSKGC</sequence>
<accession>A0A916N3V2</accession>
<evidence type="ECO:0000256" key="1">
    <source>
        <dbReference type="SAM" id="Phobius"/>
    </source>
</evidence>
<dbReference type="GO" id="GO:0016989">
    <property type="term" value="F:sigma factor antagonist activity"/>
    <property type="evidence" value="ECO:0007669"/>
    <property type="project" value="TreeGrafter"/>
</dbReference>
<comment type="caution">
    <text evidence="4">The sequence shown here is derived from an EMBL/GenBank/DDBJ whole genome shotgun (WGS) entry which is preliminary data.</text>
</comment>
<gene>
    <name evidence="4" type="ORF">DYBT9275_00047</name>
</gene>
<dbReference type="AlphaFoldDB" id="A0A916N3V2"/>
<dbReference type="PANTHER" id="PTHR30273:SF2">
    <property type="entry name" value="PROTEIN FECR"/>
    <property type="match status" value="1"/>
</dbReference>
<evidence type="ECO:0000313" key="4">
    <source>
        <dbReference type="EMBL" id="CAG4988298.1"/>
    </source>
</evidence>
<dbReference type="Proteomes" id="UP000680038">
    <property type="component" value="Unassembled WGS sequence"/>
</dbReference>
<feature type="domain" description="FecR protein" evidence="2">
    <location>
        <begin position="146"/>
        <end position="230"/>
    </location>
</feature>
<keyword evidence="5" id="KW-1185">Reference proteome</keyword>
<evidence type="ECO:0000313" key="5">
    <source>
        <dbReference type="Proteomes" id="UP000680038"/>
    </source>
</evidence>
<evidence type="ECO:0000259" key="3">
    <source>
        <dbReference type="Pfam" id="PF16344"/>
    </source>
</evidence>
<dbReference type="InterPro" id="IPR012373">
    <property type="entry name" value="Ferrdict_sens_TM"/>
</dbReference>
<dbReference type="EMBL" id="CAJRAF010000001">
    <property type="protein sequence ID" value="CAG4988298.1"/>
    <property type="molecule type" value="Genomic_DNA"/>
</dbReference>
<proteinExistence type="predicted"/>
<dbReference type="PIRSF" id="PIRSF018266">
    <property type="entry name" value="FecR"/>
    <property type="match status" value="1"/>
</dbReference>
<evidence type="ECO:0000259" key="2">
    <source>
        <dbReference type="Pfam" id="PF04773"/>
    </source>
</evidence>
<keyword evidence="1" id="KW-1133">Transmembrane helix</keyword>